<dbReference type="InterPro" id="IPR005123">
    <property type="entry name" value="Oxoglu/Fe-dep_dioxygenase_dom"/>
</dbReference>
<keyword evidence="2 4" id="KW-0479">Metal-binding</keyword>
<dbReference type="Proteomes" id="UP000653305">
    <property type="component" value="Unassembled WGS sequence"/>
</dbReference>
<evidence type="ECO:0000313" key="7">
    <source>
        <dbReference type="Proteomes" id="UP000653305"/>
    </source>
</evidence>
<reference evidence="6" key="1">
    <citation type="submission" date="2020-07" db="EMBL/GenBank/DDBJ databases">
        <title>Ethylene signaling mediates host invasion by parasitic plants.</title>
        <authorList>
            <person name="Yoshida S."/>
        </authorList>
    </citation>
    <scope>NUCLEOTIDE SEQUENCE</scope>
    <source>
        <strain evidence="6">Okayama</strain>
    </source>
</reference>
<comment type="similarity">
    <text evidence="1 4">Belongs to the iron/ascorbate-dependent oxidoreductase family.</text>
</comment>
<dbReference type="Pfam" id="PF03171">
    <property type="entry name" value="2OG-FeII_Oxy"/>
    <property type="match status" value="1"/>
</dbReference>
<dbReference type="PANTHER" id="PTHR47991">
    <property type="entry name" value="OXOGLUTARATE/IRON-DEPENDENT DIOXYGENASE"/>
    <property type="match status" value="1"/>
</dbReference>
<sequence length="349" mass="40483">MAEKSEKGYRKTVQELVEDGDELPDVYIWRDSNSDYCYGPVDPNLALTAEIPVIDVTQLDSSSELLKLRSAVTSWGCFQAVNHGIENSFLDEVRQLAKEFFHLPMAEKQNYARAGDDYEGYGNDLVLFDNQPLDWTDRLYLLVSPEDRQKLQYWPENPDSLSNVLRDYTARLRRIEEKLLKSLARSLSLPDNCFLNQFGERRMTYARFNYYPPCSRPDLVLGLKPHADGSGITILLQDKEVKGLQILKDDKWFWVPIMPHALFFNVGDQLEIISNGIFKSPVHRAVTNFERERNTLAMFCAPDPEKEIGPLEELVDDERPRLFKKVRDYPGTYFHYYQQGKRPINAVRI</sequence>
<evidence type="ECO:0000256" key="1">
    <source>
        <dbReference type="ARBA" id="ARBA00008056"/>
    </source>
</evidence>
<evidence type="ECO:0000259" key="5">
    <source>
        <dbReference type="PROSITE" id="PS51471"/>
    </source>
</evidence>
<dbReference type="InterPro" id="IPR026992">
    <property type="entry name" value="DIOX_N"/>
</dbReference>
<keyword evidence="4" id="KW-0560">Oxidoreductase</keyword>
<keyword evidence="7" id="KW-1185">Reference proteome</keyword>
<dbReference type="Gene3D" id="2.60.120.330">
    <property type="entry name" value="B-lactam Antibiotic, Isopenicillin N Synthase, Chain"/>
    <property type="match status" value="1"/>
</dbReference>
<name>A0A830CPL6_9LAMI</name>
<dbReference type="FunFam" id="2.60.120.330:FF:000018">
    <property type="entry name" value="2-oxoglutarate (2OG) and Fe(II)-dependent oxygenase superfamily protein"/>
    <property type="match status" value="1"/>
</dbReference>
<gene>
    <name evidence="6" type="ORF">PHJA_002322000</name>
</gene>
<evidence type="ECO:0000256" key="4">
    <source>
        <dbReference type="RuleBase" id="RU003682"/>
    </source>
</evidence>
<dbReference type="AlphaFoldDB" id="A0A830CPL6"/>
<dbReference type="GO" id="GO:0016706">
    <property type="term" value="F:2-oxoglutarate-dependent dioxygenase activity"/>
    <property type="evidence" value="ECO:0007669"/>
    <property type="project" value="UniProtKB-ARBA"/>
</dbReference>
<evidence type="ECO:0000313" key="6">
    <source>
        <dbReference type="EMBL" id="GFQ01781.1"/>
    </source>
</evidence>
<proteinExistence type="inferred from homology"/>
<organism evidence="6 7">
    <name type="scientific">Phtheirospermum japonicum</name>
    <dbReference type="NCBI Taxonomy" id="374723"/>
    <lineage>
        <taxon>Eukaryota</taxon>
        <taxon>Viridiplantae</taxon>
        <taxon>Streptophyta</taxon>
        <taxon>Embryophyta</taxon>
        <taxon>Tracheophyta</taxon>
        <taxon>Spermatophyta</taxon>
        <taxon>Magnoliopsida</taxon>
        <taxon>eudicotyledons</taxon>
        <taxon>Gunneridae</taxon>
        <taxon>Pentapetalae</taxon>
        <taxon>asterids</taxon>
        <taxon>lamiids</taxon>
        <taxon>Lamiales</taxon>
        <taxon>Orobanchaceae</taxon>
        <taxon>Orobanchaceae incertae sedis</taxon>
        <taxon>Phtheirospermum</taxon>
    </lineage>
</organism>
<dbReference type="Pfam" id="PF14226">
    <property type="entry name" value="DIOX_N"/>
    <property type="match status" value="1"/>
</dbReference>
<dbReference type="GO" id="GO:0002238">
    <property type="term" value="P:response to molecule of fungal origin"/>
    <property type="evidence" value="ECO:0007669"/>
    <property type="project" value="UniProtKB-ARBA"/>
</dbReference>
<dbReference type="SUPFAM" id="SSF51197">
    <property type="entry name" value="Clavaminate synthase-like"/>
    <property type="match status" value="1"/>
</dbReference>
<protein>
    <submittedName>
        <fullName evidence="6">Protein srg1</fullName>
    </submittedName>
</protein>
<dbReference type="EMBL" id="BMAC01000707">
    <property type="protein sequence ID" value="GFQ01781.1"/>
    <property type="molecule type" value="Genomic_DNA"/>
</dbReference>
<dbReference type="GO" id="GO:0009805">
    <property type="term" value="P:coumarin biosynthetic process"/>
    <property type="evidence" value="ECO:0007669"/>
    <property type="project" value="UniProtKB-ARBA"/>
</dbReference>
<accession>A0A830CPL6</accession>
<dbReference type="InterPro" id="IPR027443">
    <property type="entry name" value="IPNS-like_sf"/>
</dbReference>
<dbReference type="InterPro" id="IPR050295">
    <property type="entry name" value="Plant_2OG-oxidoreductases"/>
</dbReference>
<dbReference type="GO" id="GO:0046872">
    <property type="term" value="F:metal ion binding"/>
    <property type="evidence" value="ECO:0007669"/>
    <property type="project" value="UniProtKB-KW"/>
</dbReference>
<dbReference type="InterPro" id="IPR044861">
    <property type="entry name" value="IPNS-like_FE2OG_OXY"/>
</dbReference>
<dbReference type="OrthoDB" id="288590at2759"/>
<evidence type="ECO:0000256" key="2">
    <source>
        <dbReference type="ARBA" id="ARBA00022723"/>
    </source>
</evidence>
<feature type="domain" description="Fe2OG dioxygenase" evidence="5">
    <location>
        <begin position="202"/>
        <end position="302"/>
    </location>
</feature>
<dbReference type="PROSITE" id="PS51471">
    <property type="entry name" value="FE2OG_OXY"/>
    <property type="match status" value="1"/>
</dbReference>
<keyword evidence="3 4" id="KW-0408">Iron</keyword>
<comment type="caution">
    <text evidence="6">The sequence shown here is derived from an EMBL/GenBank/DDBJ whole genome shotgun (WGS) entry which is preliminary data.</text>
</comment>
<evidence type="ECO:0000256" key="3">
    <source>
        <dbReference type="ARBA" id="ARBA00023004"/>
    </source>
</evidence>